<dbReference type="AlphaFoldDB" id="A0A1I0C6K2"/>
<dbReference type="InterPro" id="IPR051804">
    <property type="entry name" value="Carb_Metab_Reg_Kinase/Isom"/>
</dbReference>
<proteinExistence type="predicted"/>
<feature type="domain" description="Phosphomannose isomerase type I catalytic" evidence="5">
    <location>
        <begin position="13"/>
        <end position="82"/>
    </location>
</feature>
<evidence type="ECO:0000256" key="1">
    <source>
        <dbReference type="ARBA" id="ARBA00022723"/>
    </source>
</evidence>
<evidence type="ECO:0000259" key="5">
    <source>
        <dbReference type="Pfam" id="PF20511"/>
    </source>
</evidence>
<feature type="domain" description="Phosphomannose isomerase type I catalytic" evidence="5">
    <location>
        <begin position="100"/>
        <end position="144"/>
    </location>
</feature>
<sequence>MTQIAKEKTLLFMKPFLKEVLWGGTALRDRFGYDIPSEHTGEAWVISGHPAGPSVVADGEYAGMTLAELWREHGELFGRDKAEAQWEQEELSGQAASKLRCERRKLSGQDTANRSDDTFPLLVKLIDARDDLSIQVHPDDDYAREHENGSRGKAECWYVVECGEDADIIIGHHAQSKEELKRMIAEKRWSDLLCVRPVKKGDFFYIPSGTVHAIRKGTILLEVQQSCDLTYRLYDYDRMQNGKPRELHLEKAEDVITCPQSLAKTEQSPVHIPGGERQILVDSGKFTVEKWTIRTGSGVNAGENAEAAYDGKPAKAVETVYAAKRAEAAEAVDASEAVYEVRIADEKWKNNDSFLLCDIIEGTGQICGRGVKAGDHFIVPSGFGDLAVRGEMTMIVSYQ</sequence>
<dbReference type="SUPFAM" id="SSF51182">
    <property type="entry name" value="RmlC-like cupins"/>
    <property type="match status" value="1"/>
</dbReference>
<dbReference type="GO" id="GO:0004476">
    <property type="term" value="F:mannose-6-phosphate isomerase activity"/>
    <property type="evidence" value="ECO:0007669"/>
    <property type="project" value="InterPro"/>
</dbReference>
<dbReference type="CDD" id="cd07010">
    <property type="entry name" value="cupin_PMI_type_I_N_bac"/>
    <property type="match status" value="1"/>
</dbReference>
<dbReference type="InterPro" id="IPR014710">
    <property type="entry name" value="RmlC-like_jellyroll"/>
</dbReference>
<dbReference type="InterPro" id="IPR049071">
    <property type="entry name" value="MPI_cupin_dom"/>
</dbReference>
<dbReference type="PANTHER" id="PTHR42742:SF3">
    <property type="entry name" value="FRUCTOKINASE"/>
    <property type="match status" value="1"/>
</dbReference>
<keyword evidence="7" id="KW-0413">Isomerase</keyword>
<dbReference type="InterPro" id="IPR011051">
    <property type="entry name" value="RmlC_Cupin_sf"/>
</dbReference>
<keyword evidence="8" id="KW-1185">Reference proteome</keyword>
<evidence type="ECO:0000259" key="6">
    <source>
        <dbReference type="Pfam" id="PF21621"/>
    </source>
</evidence>
<evidence type="ECO:0000313" key="7">
    <source>
        <dbReference type="EMBL" id="SET15173.1"/>
    </source>
</evidence>
<accession>A0A1I0C6K2</accession>
<reference evidence="7 8" key="1">
    <citation type="submission" date="2016-10" db="EMBL/GenBank/DDBJ databases">
        <authorList>
            <person name="de Groot N.N."/>
        </authorList>
    </citation>
    <scope>NUCLEOTIDE SEQUENCE [LARGE SCALE GENOMIC DNA]</scope>
    <source>
        <strain evidence="7 8">KH1P1</strain>
    </source>
</reference>
<evidence type="ECO:0000313" key="8">
    <source>
        <dbReference type="Proteomes" id="UP000199820"/>
    </source>
</evidence>
<protein>
    <recommendedName>
        <fullName evidence="3">Phosphohexomutase</fullName>
    </recommendedName>
    <alternativeName>
        <fullName evidence="4">Phosphomannose isomerase</fullName>
    </alternativeName>
</protein>
<keyword evidence="1" id="KW-0479">Metal-binding</keyword>
<feature type="domain" description="Mannose-6-phosphate isomerase cupin" evidence="6">
    <location>
        <begin position="337"/>
        <end position="398"/>
    </location>
</feature>
<dbReference type="Gene3D" id="2.60.120.10">
    <property type="entry name" value="Jelly Rolls"/>
    <property type="match status" value="2"/>
</dbReference>
<dbReference type="Pfam" id="PF21621">
    <property type="entry name" value="MPI_cupin_dom"/>
    <property type="match status" value="1"/>
</dbReference>
<gene>
    <name evidence="7" type="ORF">SAMN04487771_100643</name>
</gene>
<evidence type="ECO:0000256" key="3">
    <source>
        <dbReference type="ARBA" id="ARBA00029741"/>
    </source>
</evidence>
<name>A0A1I0C6K2_9FIRM</name>
<evidence type="ECO:0000256" key="2">
    <source>
        <dbReference type="ARBA" id="ARBA00022833"/>
    </source>
</evidence>
<dbReference type="OrthoDB" id="9808275at2"/>
<dbReference type="PANTHER" id="PTHR42742">
    <property type="entry name" value="TRANSCRIPTIONAL REPRESSOR MPRA"/>
    <property type="match status" value="1"/>
</dbReference>
<keyword evidence="2" id="KW-0862">Zinc</keyword>
<dbReference type="Pfam" id="PF20511">
    <property type="entry name" value="PMI_typeI_cat"/>
    <property type="match status" value="2"/>
</dbReference>
<dbReference type="Proteomes" id="UP000199820">
    <property type="component" value="Unassembled WGS sequence"/>
</dbReference>
<dbReference type="GO" id="GO:0008270">
    <property type="term" value="F:zinc ion binding"/>
    <property type="evidence" value="ECO:0007669"/>
    <property type="project" value="InterPro"/>
</dbReference>
<evidence type="ECO:0000256" key="4">
    <source>
        <dbReference type="ARBA" id="ARBA00030762"/>
    </source>
</evidence>
<organism evidence="7 8">
    <name type="scientific">[Clostridium] aminophilum</name>
    <dbReference type="NCBI Taxonomy" id="1526"/>
    <lineage>
        <taxon>Bacteria</taxon>
        <taxon>Bacillati</taxon>
        <taxon>Bacillota</taxon>
        <taxon>Clostridia</taxon>
        <taxon>Lachnospirales</taxon>
        <taxon>Lachnospiraceae</taxon>
    </lineage>
</organism>
<dbReference type="EMBL" id="FOIL01000006">
    <property type="protein sequence ID" value="SET15173.1"/>
    <property type="molecule type" value="Genomic_DNA"/>
</dbReference>
<dbReference type="InterPro" id="IPR046457">
    <property type="entry name" value="PMI_typeI_cat"/>
</dbReference>